<dbReference type="InterPro" id="IPR006577">
    <property type="entry name" value="UAS"/>
</dbReference>
<name>T0Q6Q6_SAPDV</name>
<accession>T0Q6Q6</accession>
<gene>
    <name evidence="3" type="ORF">SDRG_13017</name>
</gene>
<dbReference type="PROSITE" id="PS50033">
    <property type="entry name" value="UBX"/>
    <property type="match status" value="1"/>
</dbReference>
<dbReference type="EMBL" id="JH767186">
    <property type="protein sequence ID" value="EQC29145.1"/>
    <property type="molecule type" value="Genomic_DNA"/>
</dbReference>
<sequence length="437" mass="48212">MNEEALTNFMAITGADAGTAQQYLDITNWHVEEAVNLFMESGGSGAASGQASAPYGDDDVRAPDAAKRQRLVGGDPYDSPRMFPAPQFFTRPVNVSRYNDFTSGGGLNAHGLVQQDFAQESIERLAQHMNSSRQADSDAPSQRDPQNLSQLFQPPTSLMFHGSFADARRHATEQQKWLLVNIQDETVFASLMLNRDTWSDDLVQNLVASGFVFWQTPANNEHGKKFCALYQVDEGLLPIVCILDPRTGQKLVEWHNFIEPGTMTEKLSDFCCLNSMETTPPARPQAQAAPAPPARATSLYDASEEEQLAAAIAASLEGGDNEDSDDDDDDMVIEEKPSVVAAPPVLASMPDEPADGPSVTRIQIRTATGGRLLRRFQKTDPLELLWRFVRHEIPEAQTREFELRSAYPPKAVAFDTTTRICDAQLENASLMMNWTAQ</sequence>
<feature type="region of interest" description="Disordered" evidence="1">
    <location>
        <begin position="128"/>
        <end position="152"/>
    </location>
</feature>
<dbReference type="InterPro" id="IPR001012">
    <property type="entry name" value="UBX_dom"/>
</dbReference>
<proteinExistence type="predicted"/>
<dbReference type="SUPFAM" id="SSF54236">
    <property type="entry name" value="Ubiquitin-like"/>
    <property type="match status" value="1"/>
</dbReference>
<evidence type="ECO:0000259" key="2">
    <source>
        <dbReference type="PROSITE" id="PS50033"/>
    </source>
</evidence>
<dbReference type="GO" id="GO:0043130">
    <property type="term" value="F:ubiquitin binding"/>
    <property type="evidence" value="ECO:0007669"/>
    <property type="project" value="TreeGrafter"/>
</dbReference>
<dbReference type="PANTHER" id="PTHR23322">
    <property type="entry name" value="FAS-ASSOCIATED PROTEIN"/>
    <property type="match status" value="1"/>
</dbReference>
<keyword evidence="4" id="KW-1185">Reference proteome</keyword>
<dbReference type="RefSeq" id="XP_008617323.1">
    <property type="nucleotide sequence ID" value="XM_008619101.1"/>
</dbReference>
<dbReference type="FunCoup" id="T0Q6Q6">
    <property type="interactions" value="64"/>
</dbReference>
<dbReference type="AlphaFoldDB" id="T0Q6Q6"/>
<evidence type="ECO:0000313" key="4">
    <source>
        <dbReference type="Proteomes" id="UP000030762"/>
    </source>
</evidence>
<dbReference type="eggNOG" id="KOG1364">
    <property type="taxonomic scope" value="Eukaryota"/>
</dbReference>
<feature type="domain" description="UBX" evidence="2">
    <location>
        <begin position="355"/>
        <end position="433"/>
    </location>
</feature>
<dbReference type="GO" id="GO:0005634">
    <property type="term" value="C:nucleus"/>
    <property type="evidence" value="ECO:0007669"/>
    <property type="project" value="TreeGrafter"/>
</dbReference>
<reference evidence="3 4" key="1">
    <citation type="submission" date="2012-04" db="EMBL/GenBank/DDBJ databases">
        <title>The Genome Sequence of Saprolegnia declina VS20.</title>
        <authorList>
            <consortium name="The Broad Institute Genome Sequencing Platform"/>
            <person name="Russ C."/>
            <person name="Nusbaum C."/>
            <person name="Tyler B."/>
            <person name="van West P."/>
            <person name="Dieguez-Uribeondo J."/>
            <person name="de Bruijn I."/>
            <person name="Tripathy S."/>
            <person name="Jiang R."/>
            <person name="Young S.K."/>
            <person name="Zeng Q."/>
            <person name="Gargeya S."/>
            <person name="Fitzgerald M."/>
            <person name="Haas B."/>
            <person name="Abouelleil A."/>
            <person name="Alvarado L."/>
            <person name="Arachchi H.M."/>
            <person name="Berlin A."/>
            <person name="Chapman S.B."/>
            <person name="Goldberg J."/>
            <person name="Griggs A."/>
            <person name="Gujja S."/>
            <person name="Hansen M."/>
            <person name="Howarth C."/>
            <person name="Imamovic A."/>
            <person name="Larimer J."/>
            <person name="McCowen C."/>
            <person name="Montmayeur A."/>
            <person name="Murphy C."/>
            <person name="Neiman D."/>
            <person name="Pearson M."/>
            <person name="Priest M."/>
            <person name="Roberts A."/>
            <person name="Saif S."/>
            <person name="Shea T."/>
            <person name="Sisk P."/>
            <person name="Sykes S."/>
            <person name="Wortman J."/>
            <person name="Nusbaum C."/>
            <person name="Birren B."/>
        </authorList>
    </citation>
    <scope>NUCLEOTIDE SEQUENCE [LARGE SCALE GENOMIC DNA]</scope>
    <source>
        <strain evidence="3 4">VS20</strain>
    </source>
</reference>
<feature type="region of interest" description="Disordered" evidence="1">
    <location>
        <begin position="42"/>
        <end position="63"/>
    </location>
</feature>
<dbReference type="PANTHER" id="PTHR23322:SF6">
    <property type="entry name" value="UBX DOMAIN-CONTAINING PROTEIN 7"/>
    <property type="match status" value="1"/>
</dbReference>
<dbReference type="Gene3D" id="3.10.20.90">
    <property type="entry name" value="Phosphatidylinositol 3-kinase Catalytic Subunit, Chain A, domain 1"/>
    <property type="match status" value="1"/>
</dbReference>
<organism evidence="3 4">
    <name type="scientific">Saprolegnia diclina (strain VS20)</name>
    <dbReference type="NCBI Taxonomy" id="1156394"/>
    <lineage>
        <taxon>Eukaryota</taxon>
        <taxon>Sar</taxon>
        <taxon>Stramenopiles</taxon>
        <taxon>Oomycota</taxon>
        <taxon>Saprolegniomycetes</taxon>
        <taxon>Saprolegniales</taxon>
        <taxon>Saprolegniaceae</taxon>
        <taxon>Saprolegnia</taxon>
    </lineage>
</organism>
<dbReference type="CDD" id="cd01767">
    <property type="entry name" value="UBX"/>
    <property type="match status" value="1"/>
</dbReference>
<evidence type="ECO:0000313" key="3">
    <source>
        <dbReference type="EMBL" id="EQC29145.1"/>
    </source>
</evidence>
<dbReference type="VEuPathDB" id="FungiDB:SDRG_13017"/>
<dbReference type="Proteomes" id="UP000030762">
    <property type="component" value="Unassembled WGS sequence"/>
</dbReference>
<dbReference type="CDD" id="cd14273">
    <property type="entry name" value="UBA_TAP-C_like"/>
    <property type="match status" value="1"/>
</dbReference>
<dbReference type="Pfam" id="PF14555">
    <property type="entry name" value="UBA_4"/>
    <property type="match status" value="1"/>
</dbReference>
<dbReference type="STRING" id="1156394.T0Q6Q6"/>
<dbReference type="InterPro" id="IPR009060">
    <property type="entry name" value="UBA-like_sf"/>
</dbReference>
<dbReference type="InterPro" id="IPR036249">
    <property type="entry name" value="Thioredoxin-like_sf"/>
</dbReference>
<dbReference type="SMART" id="SM00594">
    <property type="entry name" value="UAS"/>
    <property type="match status" value="1"/>
</dbReference>
<dbReference type="OMA" id="PAIFDCQ"/>
<feature type="region of interest" description="Disordered" evidence="1">
    <location>
        <begin position="278"/>
        <end position="300"/>
    </location>
</feature>
<dbReference type="GeneID" id="19953744"/>
<evidence type="ECO:0000256" key="1">
    <source>
        <dbReference type="SAM" id="MobiDB-lite"/>
    </source>
</evidence>
<dbReference type="Gene3D" id="3.40.30.10">
    <property type="entry name" value="Glutaredoxin"/>
    <property type="match status" value="1"/>
</dbReference>
<dbReference type="CDD" id="cd02958">
    <property type="entry name" value="UAS"/>
    <property type="match status" value="1"/>
</dbReference>
<dbReference type="Pfam" id="PF00789">
    <property type="entry name" value="UBX"/>
    <property type="match status" value="1"/>
</dbReference>
<dbReference type="RefSeq" id="XP_008617322.1">
    <property type="nucleotide sequence ID" value="XM_008619100.1"/>
</dbReference>
<dbReference type="Pfam" id="PF13899">
    <property type="entry name" value="Thioredoxin_7"/>
    <property type="match status" value="1"/>
</dbReference>
<dbReference type="InParanoid" id="T0Q6Q6"/>
<protein>
    <recommendedName>
        <fullName evidence="2">UBX domain-containing protein</fullName>
    </recommendedName>
</protein>
<dbReference type="SUPFAM" id="SSF46934">
    <property type="entry name" value="UBA-like"/>
    <property type="match status" value="1"/>
</dbReference>
<dbReference type="SMART" id="SM00166">
    <property type="entry name" value="UBX"/>
    <property type="match status" value="1"/>
</dbReference>
<dbReference type="OrthoDB" id="270602at2759"/>
<dbReference type="Gene3D" id="1.10.8.10">
    <property type="entry name" value="DNA helicase RuvA subunit, C-terminal domain"/>
    <property type="match status" value="1"/>
</dbReference>
<dbReference type="EMBL" id="JH767186">
    <property type="protein sequence ID" value="EQC29144.1"/>
    <property type="molecule type" value="Genomic_DNA"/>
</dbReference>
<dbReference type="InterPro" id="IPR003903">
    <property type="entry name" value="UIM_dom"/>
</dbReference>
<dbReference type="SUPFAM" id="SSF52833">
    <property type="entry name" value="Thioredoxin-like"/>
    <property type="match status" value="1"/>
</dbReference>
<dbReference type="InterPro" id="IPR050730">
    <property type="entry name" value="UBX_domain-protein"/>
</dbReference>
<dbReference type="InterPro" id="IPR029071">
    <property type="entry name" value="Ubiquitin-like_domsf"/>
</dbReference>
<dbReference type="PROSITE" id="PS50330">
    <property type="entry name" value="UIM"/>
    <property type="match status" value="1"/>
</dbReference>
<dbReference type="GO" id="GO:0043161">
    <property type="term" value="P:proteasome-mediated ubiquitin-dependent protein catabolic process"/>
    <property type="evidence" value="ECO:0007669"/>
    <property type="project" value="TreeGrafter"/>
</dbReference>